<name>A0A8X7QDL2_BRACI</name>
<organism evidence="1 2">
    <name type="scientific">Brassica carinata</name>
    <name type="common">Ethiopian mustard</name>
    <name type="synonym">Abyssinian cabbage</name>
    <dbReference type="NCBI Taxonomy" id="52824"/>
    <lineage>
        <taxon>Eukaryota</taxon>
        <taxon>Viridiplantae</taxon>
        <taxon>Streptophyta</taxon>
        <taxon>Embryophyta</taxon>
        <taxon>Tracheophyta</taxon>
        <taxon>Spermatophyta</taxon>
        <taxon>Magnoliopsida</taxon>
        <taxon>eudicotyledons</taxon>
        <taxon>Gunneridae</taxon>
        <taxon>Pentapetalae</taxon>
        <taxon>rosids</taxon>
        <taxon>malvids</taxon>
        <taxon>Brassicales</taxon>
        <taxon>Brassicaceae</taxon>
        <taxon>Brassiceae</taxon>
        <taxon>Brassica</taxon>
    </lineage>
</organism>
<comment type="caution">
    <text evidence="1">The sequence shown here is derived from an EMBL/GenBank/DDBJ whole genome shotgun (WGS) entry which is preliminary data.</text>
</comment>
<dbReference type="Proteomes" id="UP000886595">
    <property type="component" value="Unassembled WGS sequence"/>
</dbReference>
<evidence type="ECO:0000313" key="2">
    <source>
        <dbReference type="Proteomes" id="UP000886595"/>
    </source>
</evidence>
<gene>
    <name evidence="1" type="ORF">Bca52824_062822</name>
</gene>
<sequence>MIILRCCKVQRPVVVKIRFIQNTILNGVSISLAHSLDPSDEDLENFKSFIHHSKKQSILAIHAHIFNTFRRCYEALYHKIHVPS</sequence>
<protein>
    <submittedName>
        <fullName evidence="1">Uncharacterized protein</fullName>
    </submittedName>
</protein>
<reference evidence="1 2" key="1">
    <citation type="submission" date="2020-02" db="EMBL/GenBank/DDBJ databases">
        <authorList>
            <person name="Ma Q."/>
            <person name="Huang Y."/>
            <person name="Song X."/>
            <person name="Pei D."/>
        </authorList>
    </citation>
    <scope>NUCLEOTIDE SEQUENCE [LARGE SCALE GENOMIC DNA]</scope>
    <source>
        <strain evidence="1">Sxm20200214</strain>
        <tissue evidence="1">Leaf</tissue>
    </source>
</reference>
<dbReference type="EMBL" id="JAAMPC010000013">
    <property type="protein sequence ID" value="KAG2268267.1"/>
    <property type="molecule type" value="Genomic_DNA"/>
</dbReference>
<evidence type="ECO:0000313" key="1">
    <source>
        <dbReference type="EMBL" id="KAG2268267.1"/>
    </source>
</evidence>
<keyword evidence="2" id="KW-1185">Reference proteome</keyword>
<dbReference type="AlphaFoldDB" id="A0A8X7QDL2"/>
<proteinExistence type="predicted"/>
<accession>A0A8X7QDL2</accession>